<feature type="compositionally biased region" description="Polar residues" evidence="5">
    <location>
        <begin position="372"/>
        <end position="383"/>
    </location>
</feature>
<feature type="transmembrane region" description="Helical" evidence="6">
    <location>
        <begin position="333"/>
        <end position="356"/>
    </location>
</feature>
<feature type="region of interest" description="Disordered" evidence="5">
    <location>
        <begin position="372"/>
        <end position="448"/>
    </location>
</feature>
<dbReference type="GO" id="GO:0005886">
    <property type="term" value="C:plasma membrane"/>
    <property type="evidence" value="ECO:0007669"/>
    <property type="project" value="TreeGrafter"/>
</dbReference>
<dbReference type="GO" id="GO:0004930">
    <property type="term" value="F:G protein-coupled receptor activity"/>
    <property type="evidence" value="ECO:0007669"/>
    <property type="project" value="TreeGrafter"/>
</dbReference>
<feature type="transmembrane region" description="Helical" evidence="6">
    <location>
        <begin position="148"/>
        <end position="166"/>
    </location>
</feature>
<feature type="compositionally biased region" description="Basic and acidic residues" evidence="5">
    <location>
        <begin position="427"/>
        <end position="438"/>
    </location>
</feature>
<evidence type="ECO:0008006" key="9">
    <source>
        <dbReference type="Google" id="ProtNLM"/>
    </source>
</evidence>
<protein>
    <recommendedName>
        <fullName evidence="9">G-protein coupled receptors family 1 profile domain-containing protein</fullName>
    </recommendedName>
</protein>
<evidence type="ECO:0000256" key="5">
    <source>
        <dbReference type="SAM" id="MobiDB-lite"/>
    </source>
</evidence>
<comment type="subcellular location">
    <subcellularLocation>
        <location evidence="1">Membrane</location>
        <topology evidence="1">Multi-pass membrane protein</topology>
    </subcellularLocation>
</comment>
<name>A0AA35S4N5_GEOBA</name>
<accession>A0AA35S4N5</accession>
<keyword evidence="8" id="KW-1185">Reference proteome</keyword>
<organism evidence="7 8">
    <name type="scientific">Geodia barretti</name>
    <name type="common">Barrett's horny sponge</name>
    <dbReference type="NCBI Taxonomy" id="519541"/>
    <lineage>
        <taxon>Eukaryota</taxon>
        <taxon>Metazoa</taxon>
        <taxon>Porifera</taxon>
        <taxon>Demospongiae</taxon>
        <taxon>Heteroscleromorpha</taxon>
        <taxon>Tetractinellida</taxon>
        <taxon>Astrophorina</taxon>
        <taxon>Geodiidae</taxon>
        <taxon>Geodia</taxon>
    </lineage>
</organism>
<reference evidence="7" key="1">
    <citation type="submission" date="2023-03" db="EMBL/GenBank/DDBJ databases">
        <authorList>
            <person name="Steffen K."/>
            <person name="Cardenas P."/>
        </authorList>
    </citation>
    <scope>NUCLEOTIDE SEQUENCE</scope>
</reference>
<dbReference type="GO" id="GO:0007189">
    <property type="term" value="P:adenylate cyclase-activating G protein-coupled receptor signaling pathway"/>
    <property type="evidence" value="ECO:0007669"/>
    <property type="project" value="TreeGrafter"/>
</dbReference>
<dbReference type="PANTHER" id="PTHR23112:SF0">
    <property type="entry name" value="TRANSMEMBRANE PROTEIN 116"/>
    <property type="match status" value="1"/>
</dbReference>
<feature type="transmembrane region" description="Helical" evidence="6">
    <location>
        <begin position="65"/>
        <end position="87"/>
    </location>
</feature>
<dbReference type="PANTHER" id="PTHR23112">
    <property type="entry name" value="G PROTEIN-COUPLED RECEPTOR 157-RELATED"/>
    <property type="match status" value="1"/>
</dbReference>
<dbReference type="Proteomes" id="UP001174909">
    <property type="component" value="Unassembled WGS sequence"/>
</dbReference>
<feature type="compositionally biased region" description="Low complexity" evidence="5">
    <location>
        <begin position="413"/>
        <end position="426"/>
    </location>
</feature>
<feature type="transmembrane region" description="Helical" evidence="6">
    <location>
        <begin position="102"/>
        <end position="127"/>
    </location>
</feature>
<evidence type="ECO:0000256" key="2">
    <source>
        <dbReference type="ARBA" id="ARBA00022692"/>
    </source>
</evidence>
<comment type="caution">
    <text evidence="7">The sequence shown here is derived from an EMBL/GenBank/DDBJ whole genome shotgun (WGS) entry which is preliminary data.</text>
</comment>
<evidence type="ECO:0000313" key="7">
    <source>
        <dbReference type="EMBL" id="CAI8022126.1"/>
    </source>
</evidence>
<keyword evidence="2 6" id="KW-0812">Transmembrane</keyword>
<keyword evidence="3 6" id="KW-1133">Transmembrane helix</keyword>
<proteinExistence type="predicted"/>
<keyword evidence="4 6" id="KW-0472">Membrane</keyword>
<feature type="transmembrane region" description="Helical" evidence="6">
    <location>
        <begin position="227"/>
        <end position="250"/>
    </location>
</feature>
<dbReference type="SUPFAM" id="SSF81321">
    <property type="entry name" value="Family A G protein-coupled receptor-like"/>
    <property type="match status" value="1"/>
</dbReference>
<evidence type="ECO:0000256" key="4">
    <source>
        <dbReference type="ARBA" id="ARBA00023136"/>
    </source>
</evidence>
<sequence>MEWSNSSHGEGCHLDCYMETVERGRFDVVASLRLIMALLSIVGALSIIGSAVYRKTVCNPKVHPIFVLSIVDTVLSILWISGGLVWLKGGLSHYHDLRVGCYAINCMTVIFQCVAMNVTLIYALLAYSSIKQRDFSGVYMLRERAASVKVWSPLCSFAAYFIAWTLPIPLVMIPFGVIAQRYNIVEKANNCSCWCLPYYGNLLPRGKTGYGNGQEGDMYLHHLHDYVTAYSAVLVANFTTVFCCMVVIYLKAFCRIRRMILTKKNNENAPLNGATQAMILAAHKDAKKRVLIFFFAYFISGAMTFSFGMQYFILQFVGKRSHKNIHHVREDLYIMLLLEALLAPSQGFMNALAYGWTRGNFLSAMSAQPLNTGGRSNSLTTSLGERDEEEDEEGDGEEEKEVDDERGEWNQRSELSPGNSLLLSLSRARDSVAGERRQRGNTALTPVS</sequence>
<evidence type="ECO:0000256" key="1">
    <source>
        <dbReference type="ARBA" id="ARBA00004141"/>
    </source>
</evidence>
<feature type="transmembrane region" description="Helical" evidence="6">
    <location>
        <begin position="290"/>
        <end position="313"/>
    </location>
</feature>
<evidence type="ECO:0000256" key="6">
    <source>
        <dbReference type="SAM" id="Phobius"/>
    </source>
</evidence>
<feature type="compositionally biased region" description="Acidic residues" evidence="5">
    <location>
        <begin position="386"/>
        <end position="406"/>
    </location>
</feature>
<dbReference type="AlphaFoldDB" id="A0AA35S4N5"/>
<dbReference type="Gene3D" id="1.20.1070.10">
    <property type="entry name" value="Rhodopsin 7-helix transmembrane proteins"/>
    <property type="match status" value="1"/>
</dbReference>
<feature type="transmembrane region" description="Helical" evidence="6">
    <location>
        <begin position="34"/>
        <end position="53"/>
    </location>
</feature>
<dbReference type="EMBL" id="CASHTH010001939">
    <property type="protein sequence ID" value="CAI8022126.1"/>
    <property type="molecule type" value="Genomic_DNA"/>
</dbReference>
<evidence type="ECO:0000313" key="8">
    <source>
        <dbReference type="Proteomes" id="UP001174909"/>
    </source>
</evidence>
<gene>
    <name evidence="7" type="ORF">GBAR_LOCUS13015</name>
</gene>
<evidence type="ECO:0000256" key="3">
    <source>
        <dbReference type="ARBA" id="ARBA00022989"/>
    </source>
</evidence>